<protein>
    <submittedName>
        <fullName evidence="2">Uncharacterized protein</fullName>
    </submittedName>
</protein>
<evidence type="ECO:0000256" key="1">
    <source>
        <dbReference type="SAM" id="MobiDB-lite"/>
    </source>
</evidence>
<feature type="compositionally biased region" description="Basic and acidic residues" evidence="1">
    <location>
        <begin position="206"/>
        <end position="218"/>
    </location>
</feature>
<name>A0A9K3LVY9_9STRA</name>
<organism evidence="2 3">
    <name type="scientific">Nitzschia inconspicua</name>
    <dbReference type="NCBI Taxonomy" id="303405"/>
    <lineage>
        <taxon>Eukaryota</taxon>
        <taxon>Sar</taxon>
        <taxon>Stramenopiles</taxon>
        <taxon>Ochrophyta</taxon>
        <taxon>Bacillariophyta</taxon>
        <taxon>Bacillariophyceae</taxon>
        <taxon>Bacillariophycidae</taxon>
        <taxon>Bacillariales</taxon>
        <taxon>Bacillariaceae</taxon>
        <taxon>Nitzschia</taxon>
    </lineage>
</organism>
<evidence type="ECO:0000313" key="3">
    <source>
        <dbReference type="Proteomes" id="UP000693970"/>
    </source>
</evidence>
<accession>A0A9K3LVY9</accession>
<gene>
    <name evidence="2" type="ORF">IV203_031761</name>
</gene>
<dbReference type="EMBL" id="JAGRRH010000006">
    <property type="protein sequence ID" value="KAG7369018.1"/>
    <property type="molecule type" value="Genomic_DNA"/>
</dbReference>
<dbReference type="OrthoDB" id="57390at2759"/>
<evidence type="ECO:0000313" key="2">
    <source>
        <dbReference type="EMBL" id="KAG7369018.1"/>
    </source>
</evidence>
<sequence length="378" mass="43622">MSLSGGMIPEYNTAGVVLEEEEIEEEIVEDDNSSCDNESVGDKDYLASIKFSIQKEFLDLKKRADLRSQTFIPESPALDQENEEDDFGEENLVGEIIHNDDLVEEKIFYYEEQVIEKWFQVDTLPDDLEAACRQLIPIVYKGEEHLDVETMMRRTPLSELYKYLKQHYDYKKDIKEEICEETVEEVPYSRATQPSLQELFQQRVQQVREDEPPSRVDEEPSSSEGGEQFISFETTSCGIKCSAIKCETKKGIEMDAGWKSEQRTPHTPWTYDASIAEEDCVEESNSDYTTRLPNDSHGFAEEELWEENGELGLECSPQDLGGSTRSYIEEVVEGLSSRSFIEEEIIEEQDESQTSYFDEEASYEEIEYIEIEENGVQR</sequence>
<dbReference type="AlphaFoldDB" id="A0A9K3LVY9"/>
<comment type="caution">
    <text evidence="2">The sequence shown here is derived from an EMBL/GenBank/DDBJ whole genome shotgun (WGS) entry which is preliminary data.</text>
</comment>
<reference evidence="2" key="2">
    <citation type="submission" date="2021-04" db="EMBL/GenBank/DDBJ databases">
        <authorList>
            <person name="Podell S."/>
        </authorList>
    </citation>
    <scope>NUCLEOTIDE SEQUENCE</scope>
    <source>
        <strain evidence="2">Hildebrandi</strain>
    </source>
</reference>
<feature type="region of interest" description="Disordered" evidence="1">
    <location>
        <begin position="204"/>
        <end position="227"/>
    </location>
</feature>
<keyword evidence="3" id="KW-1185">Reference proteome</keyword>
<reference evidence="2" key="1">
    <citation type="journal article" date="2021" name="Sci. Rep.">
        <title>Diploid genomic architecture of Nitzschia inconspicua, an elite biomass production diatom.</title>
        <authorList>
            <person name="Oliver A."/>
            <person name="Podell S."/>
            <person name="Pinowska A."/>
            <person name="Traller J.C."/>
            <person name="Smith S.R."/>
            <person name="McClure R."/>
            <person name="Beliaev A."/>
            <person name="Bohutskyi P."/>
            <person name="Hill E.A."/>
            <person name="Rabines A."/>
            <person name="Zheng H."/>
            <person name="Allen L.Z."/>
            <person name="Kuo A."/>
            <person name="Grigoriev I.V."/>
            <person name="Allen A.E."/>
            <person name="Hazlebeck D."/>
            <person name="Allen E.E."/>
        </authorList>
    </citation>
    <scope>NUCLEOTIDE SEQUENCE</scope>
    <source>
        <strain evidence="2">Hildebrandi</strain>
    </source>
</reference>
<dbReference type="Proteomes" id="UP000693970">
    <property type="component" value="Unassembled WGS sequence"/>
</dbReference>
<proteinExistence type="predicted"/>